<dbReference type="Ensembl" id="ENSLLET00000020114.1">
    <property type="protein sequence ID" value="ENSLLEP00000019351.1"/>
    <property type="gene ID" value="ENSLLEG00000012261.1"/>
</dbReference>
<evidence type="ECO:0000313" key="3">
    <source>
        <dbReference type="Proteomes" id="UP000694569"/>
    </source>
</evidence>
<dbReference type="SUPFAM" id="SSF55418">
    <property type="entry name" value="eIF4e-like"/>
    <property type="match status" value="1"/>
</dbReference>
<comment type="similarity">
    <text evidence="1">Belongs to the UPF0696 family.</text>
</comment>
<name>A0A8C5MXS2_9ANUR</name>
<protein>
    <submittedName>
        <fullName evidence="2">Chromosome 11 open reading frame 68</fullName>
    </submittedName>
</protein>
<dbReference type="Pfam" id="PF08939">
    <property type="entry name" value="Bles03"/>
    <property type="match status" value="1"/>
</dbReference>
<dbReference type="Gene3D" id="3.30.760.10">
    <property type="entry name" value="RNA Cap, Translation Initiation Factor Eif4e"/>
    <property type="match status" value="1"/>
</dbReference>
<reference evidence="2" key="1">
    <citation type="submission" date="2025-08" db="UniProtKB">
        <authorList>
            <consortium name="Ensembl"/>
        </authorList>
    </citation>
    <scope>IDENTIFICATION</scope>
</reference>
<dbReference type="InterPro" id="IPR023398">
    <property type="entry name" value="TIF_eIF4e-like"/>
</dbReference>
<dbReference type="GeneTree" id="ENSGT00390000011640"/>
<reference evidence="2" key="2">
    <citation type="submission" date="2025-09" db="UniProtKB">
        <authorList>
            <consortium name="Ensembl"/>
        </authorList>
    </citation>
    <scope>IDENTIFICATION</scope>
</reference>
<accession>A0A8C5MXS2</accession>
<keyword evidence="3" id="KW-1185">Reference proteome</keyword>
<organism evidence="2 3">
    <name type="scientific">Leptobrachium leishanense</name>
    <name type="common">Leishan spiny toad</name>
    <dbReference type="NCBI Taxonomy" id="445787"/>
    <lineage>
        <taxon>Eukaryota</taxon>
        <taxon>Metazoa</taxon>
        <taxon>Chordata</taxon>
        <taxon>Craniata</taxon>
        <taxon>Vertebrata</taxon>
        <taxon>Euteleostomi</taxon>
        <taxon>Amphibia</taxon>
        <taxon>Batrachia</taxon>
        <taxon>Anura</taxon>
        <taxon>Pelobatoidea</taxon>
        <taxon>Megophryidae</taxon>
        <taxon>Leptobrachium</taxon>
    </lineage>
</organism>
<dbReference type="OrthoDB" id="10067381at2759"/>
<dbReference type="PANTHER" id="PTHR31977:SF1">
    <property type="entry name" value="UPF0696 PROTEIN C11ORF68"/>
    <property type="match status" value="1"/>
</dbReference>
<evidence type="ECO:0000313" key="2">
    <source>
        <dbReference type="Ensembl" id="ENSLLEP00000019351.1"/>
    </source>
</evidence>
<dbReference type="InterPro" id="IPR015034">
    <property type="entry name" value="Bles03"/>
</dbReference>
<proteinExistence type="inferred from homology"/>
<sequence length="253" mass="28592">MTTEPAIQSAAMAECEEGEPSRWSVSDDLAAASMAADMDPWIIFDARKTPRAEFDEWLETYRPSRVHRFGNPCEESGPVGWIAVYGPSYCPGAKGGKELHNAWDKLQSTGRNINFEAIRELALNFGVTSGKWLMHLDTGFKVDHAWRCIATAVVDGRLNVAKVSPFQSDNNHVICVYTWDFTDEESIMQTDAVIRSSGVKCVLTYKPDIYTYLGIYRSNQWKICPTIYESRYDLECVPRRSRVINKVTSLEVT</sequence>
<dbReference type="PANTHER" id="PTHR31977">
    <property type="entry name" value="UPF0696 PROTEIN C11ORF68"/>
    <property type="match status" value="1"/>
</dbReference>
<dbReference type="Proteomes" id="UP000694569">
    <property type="component" value="Unplaced"/>
</dbReference>
<evidence type="ECO:0000256" key="1">
    <source>
        <dbReference type="ARBA" id="ARBA00010568"/>
    </source>
</evidence>
<dbReference type="AlphaFoldDB" id="A0A8C5MXS2"/>
<gene>
    <name evidence="2" type="primary">C11orf68</name>
</gene>